<evidence type="ECO:0000256" key="1">
    <source>
        <dbReference type="ARBA" id="ARBA00022448"/>
    </source>
</evidence>
<evidence type="ECO:0000256" key="4">
    <source>
        <dbReference type="ARBA" id="ARBA00022692"/>
    </source>
</evidence>
<evidence type="ECO:0000256" key="9">
    <source>
        <dbReference type="SAM" id="Phobius"/>
    </source>
</evidence>
<evidence type="ECO:0000256" key="3">
    <source>
        <dbReference type="ARBA" id="ARBA00022538"/>
    </source>
</evidence>
<feature type="transmembrane region" description="Helical" evidence="9">
    <location>
        <begin position="6"/>
        <end position="33"/>
    </location>
</feature>
<evidence type="ECO:0000256" key="2">
    <source>
        <dbReference type="ARBA" id="ARBA00022475"/>
    </source>
</evidence>
<evidence type="ECO:0000313" key="10">
    <source>
        <dbReference type="EMBL" id="BDZ47934.1"/>
    </source>
</evidence>
<keyword evidence="3" id="KW-0633">Potassium transport</keyword>
<sequence>MSDTVAGLLQILTLVVILVVLHRPVGSYLAWIYRAPRDWRLERGFYRLIGVDSKAEQTWRAYLRGVLIFSAVGVVFVYVLQRLQAVLPYSLGFPAIPAGLSFNTAASFVTNTNWQSYSPTSPWAMRCSSAASWCRTSCRRPWESPSRSR</sequence>
<dbReference type="Proteomes" id="UP001321486">
    <property type="component" value="Chromosome"/>
</dbReference>
<evidence type="ECO:0000256" key="5">
    <source>
        <dbReference type="ARBA" id="ARBA00022958"/>
    </source>
</evidence>
<evidence type="ECO:0000256" key="8">
    <source>
        <dbReference type="ARBA" id="ARBA00023136"/>
    </source>
</evidence>
<evidence type="ECO:0000256" key="6">
    <source>
        <dbReference type="ARBA" id="ARBA00022989"/>
    </source>
</evidence>
<accession>A0ABN6XSS7</accession>
<keyword evidence="7" id="KW-0406">Ion transport</keyword>
<dbReference type="Pfam" id="PF03814">
    <property type="entry name" value="KdpA"/>
    <property type="match status" value="1"/>
</dbReference>
<keyword evidence="5" id="KW-0630">Potassium</keyword>
<keyword evidence="6 9" id="KW-1133">Transmembrane helix</keyword>
<evidence type="ECO:0000256" key="7">
    <source>
        <dbReference type="ARBA" id="ARBA00023065"/>
    </source>
</evidence>
<evidence type="ECO:0000313" key="11">
    <source>
        <dbReference type="Proteomes" id="UP001321486"/>
    </source>
</evidence>
<gene>
    <name evidence="10" type="ORF">GCM10025867_01750</name>
</gene>
<dbReference type="PANTHER" id="PTHR30607:SF2">
    <property type="entry name" value="POTASSIUM-TRANSPORTING ATPASE POTASSIUM-BINDING SUBUNIT"/>
    <property type="match status" value="1"/>
</dbReference>
<keyword evidence="4 9" id="KW-0812">Transmembrane</keyword>
<feature type="transmembrane region" description="Helical" evidence="9">
    <location>
        <begin position="61"/>
        <end position="80"/>
    </location>
</feature>
<keyword evidence="1" id="KW-0813">Transport</keyword>
<protein>
    <recommendedName>
        <fullName evidence="12">Potassium-transporting ATPase subunit KdpA</fullName>
    </recommendedName>
</protein>
<name>A0ABN6XSS7_9MICO</name>
<keyword evidence="8 9" id="KW-0472">Membrane</keyword>
<organism evidence="10 11">
    <name type="scientific">Frondihabitans sucicola</name>
    <dbReference type="NCBI Taxonomy" id="1268041"/>
    <lineage>
        <taxon>Bacteria</taxon>
        <taxon>Bacillati</taxon>
        <taxon>Actinomycetota</taxon>
        <taxon>Actinomycetes</taxon>
        <taxon>Micrococcales</taxon>
        <taxon>Microbacteriaceae</taxon>
        <taxon>Frondihabitans</taxon>
    </lineage>
</organism>
<keyword evidence="11" id="KW-1185">Reference proteome</keyword>
<dbReference type="PANTHER" id="PTHR30607">
    <property type="entry name" value="POTASSIUM-TRANSPORTING ATPASE A CHAIN"/>
    <property type="match status" value="1"/>
</dbReference>
<evidence type="ECO:0008006" key="12">
    <source>
        <dbReference type="Google" id="ProtNLM"/>
    </source>
</evidence>
<proteinExistence type="predicted"/>
<dbReference type="InterPro" id="IPR004623">
    <property type="entry name" value="KdpA"/>
</dbReference>
<dbReference type="EMBL" id="AP027732">
    <property type="protein sequence ID" value="BDZ47934.1"/>
    <property type="molecule type" value="Genomic_DNA"/>
</dbReference>
<reference evidence="11" key="1">
    <citation type="journal article" date="2019" name="Int. J. Syst. Evol. Microbiol.">
        <title>The Global Catalogue of Microorganisms (GCM) 10K type strain sequencing project: providing services to taxonomists for standard genome sequencing and annotation.</title>
        <authorList>
            <consortium name="The Broad Institute Genomics Platform"/>
            <consortium name="The Broad Institute Genome Sequencing Center for Infectious Disease"/>
            <person name="Wu L."/>
            <person name="Ma J."/>
        </authorList>
    </citation>
    <scope>NUCLEOTIDE SEQUENCE [LARGE SCALE GENOMIC DNA]</scope>
    <source>
        <strain evidence="11">NBRC 108728</strain>
    </source>
</reference>
<keyword evidence="2" id="KW-1003">Cell membrane</keyword>